<evidence type="ECO:0000313" key="2">
    <source>
        <dbReference type="EMBL" id="CEO58103.1"/>
    </source>
</evidence>
<dbReference type="EMBL" id="CDPU01000330">
    <property type="protein sequence ID" value="CEO58103.1"/>
    <property type="molecule type" value="Genomic_DNA"/>
</dbReference>
<dbReference type="EMBL" id="CDPU01000369">
    <property type="protein sequence ID" value="CEO58133.1"/>
    <property type="molecule type" value="Genomic_DNA"/>
</dbReference>
<proteinExistence type="predicted"/>
<organism evidence="2">
    <name type="scientific">Bionectria ochroleuca</name>
    <name type="common">Gliocladium roseum</name>
    <dbReference type="NCBI Taxonomy" id="29856"/>
    <lineage>
        <taxon>Eukaryota</taxon>
        <taxon>Fungi</taxon>
        <taxon>Dikarya</taxon>
        <taxon>Ascomycota</taxon>
        <taxon>Pezizomycotina</taxon>
        <taxon>Sordariomycetes</taxon>
        <taxon>Hypocreomycetidae</taxon>
        <taxon>Hypocreales</taxon>
        <taxon>Bionectriaceae</taxon>
        <taxon>Clonostachys</taxon>
    </lineage>
</organism>
<name>A0A0B7KKE2_BIOOC</name>
<reference evidence="2" key="1">
    <citation type="submission" date="2015-01" db="EMBL/GenBank/DDBJ databases">
        <authorList>
            <person name="Durling Mikael"/>
        </authorList>
    </citation>
    <scope>NUCLEOTIDE SEQUENCE</scope>
</reference>
<dbReference type="EMBL" id="CDPU01000326">
    <property type="protein sequence ID" value="CEO58100.1"/>
    <property type="molecule type" value="Genomic_DNA"/>
</dbReference>
<sequence length="221" mass="24476">MITISYPSLENFAGLQALREAVANGDQGFLVNDLPSLPAGIQVDSKHNIKLQKDHASSSTILTSPDAATELMRTLHQCSHTVFNNLSHVLELPWEKYLSEMHEFTAPGRDELQTVNAKDRIANAWSTLTIVISSDNPGKALVLFGTALSVFSEGLTPELSQYTIAEQFLSSLSIQPEGKWVVYYVRPNDDVFYTRTAGALMTPLSTSEYESRKRVKEVITI</sequence>
<evidence type="ECO:0000313" key="3">
    <source>
        <dbReference type="EMBL" id="CEO58133.1"/>
    </source>
</evidence>
<evidence type="ECO:0000313" key="1">
    <source>
        <dbReference type="EMBL" id="CEO58100.1"/>
    </source>
</evidence>
<gene>
    <name evidence="1" type="ORF">BN869_000014158_1</name>
    <name evidence="2" type="ORF">BN869_000014161_1</name>
    <name evidence="3" type="ORF">BN869_000014191_1</name>
</gene>
<protein>
    <submittedName>
        <fullName evidence="2">Uncharacterized protein</fullName>
    </submittedName>
</protein>
<dbReference type="AlphaFoldDB" id="A0A0B7KKE2"/>
<accession>A0A0B7KKE2</accession>